<dbReference type="Proteomes" id="UP000473014">
    <property type="component" value="Unassembled WGS sequence"/>
</dbReference>
<gene>
    <name evidence="1" type="ORF">F0L17_14560</name>
</gene>
<reference evidence="1 2" key="1">
    <citation type="submission" date="2019-11" db="EMBL/GenBank/DDBJ databases">
        <authorList>
            <person name="Yuan L."/>
        </authorList>
    </citation>
    <scope>NUCLEOTIDE SEQUENCE [LARGE SCALE GENOMIC DNA]</scope>
    <source>
        <strain evidence="1 2">TRM43335</strain>
    </source>
</reference>
<dbReference type="EMBL" id="WIXO01000001">
    <property type="protein sequence ID" value="MTE20307.1"/>
    <property type="molecule type" value="Genomic_DNA"/>
</dbReference>
<evidence type="ECO:0000313" key="1">
    <source>
        <dbReference type="EMBL" id="MTE20307.1"/>
    </source>
</evidence>
<sequence length="89" mass="9596">MPQTTEPTATTWPEGVIARYLTVGGATVDISQKPNSTAATATCRGCTRDHYDTFTCKVTPETQRAMALIVGKWAQSHAETCRALPRPTA</sequence>
<organism evidence="1 2">
    <name type="scientific">Streptomyces taklimakanensis</name>
    <dbReference type="NCBI Taxonomy" id="2569853"/>
    <lineage>
        <taxon>Bacteria</taxon>
        <taxon>Bacillati</taxon>
        <taxon>Actinomycetota</taxon>
        <taxon>Actinomycetes</taxon>
        <taxon>Kitasatosporales</taxon>
        <taxon>Streptomycetaceae</taxon>
        <taxon>Streptomyces</taxon>
    </lineage>
</organism>
<evidence type="ECO:0000313" key="2">
    <source>
        <dbReference type="Proteomes" id="UP000473014"/>
    </source>
</evidence>
<dbReference type="AlphaFoldDB" id="A0A6G2BDF8"/>
<keyword evidence="2" id="KW-1185">Reference proteome</keyword>
<proteinExistence type="predicted"/>
<name>A0A6G2BDF8_9ACTN</name>
<protein>
    <submittedName>
        <fullName evidence="1">Uncharacterized protein</fullName>
    </submittedName>
</protein>
<comment type="caution">
    <text evidence="1">The sequence shown here is derived from an EMBL/GenBank/DDBJ whole genome shotgun (WGS) entry which is preliminary data.</text>
</comment>
<dbReference type="OrthoDB" id="3542740at2"/>
<accession>A0A6G2BDF8</accession>